<dbReference type="AlphaFoldDB" id="A0A2R4TDQ5"/>
<proteinExistence type="predicted"/>
<keyword evidence="7" id="KW-1185">Reference proteome</keyword>
<comment type="caution">
    <text evidence="4">Lacks conserved residue(s) required for the propagation of feature annotation.</text>
</comment>
<dbReference type="GeneID" id="55654791"/>
<evidence type="ECO:0000259" key="5">
    <source>
        <dbReference type="PROSITE" id="PS51635"/>
    </source>
</evidence>
<keyword evidence="1 4" id="KW-0378">Hydrolase</keyword>
<gene>
    <name evidence="6" type="ORF">SLUN_05875</name>
</gene>
<dbReference type="SUPFAM" id="SSF52151">
    <property type="entry name" value="FabD/lysophospholipase-like"/>
    <property type="match status" value="1"/>
</dbReference>
<dbReference type="RefSeq" id="WP_108154557.1">
    <property type="nucleotide sequence ID" value="NZ_CP026304.1"/>
</dbReference>
<dbReference type="InterPro" id="IPR050301">
    <property type="entry name" value="NTE"/>
</dbReference>
<evidence type="ECO:0000256" key="1">
    <source>
        <dbReference type="ARBA" id="ARBA00022801"/>
    </source>
</evidence>
<dbReference type="PANTHER" id="PTHR14226">
    <property type="entry name" value="NEUROPATHY TARGET ESTERASE/SWISS CHEESE D.MELANOGASTER"/>
    <property type="match status" value="1"/>
</dbReference>
<reference evidence="6 7" key="1">
    <citation type="submission" date="2018-01" db="EMBL/GenBank/DDBJ databases">
        <title>Complete genome sequence of Streptomyces lunaelactis MM109T, a Ferroverdin A producer isolated from cave moonmilk deposits.</title>
        <authorList>
            <person name="Naome A."/>
            <person name="Martinet L."/>
            <person name="Maciejewska M."/>
            <person name="Anderssen S."/>
            <person name="Adam D."/>
            <person name="Tenconi E."/>
            <person name="Deflandre B."/>
            <person name="Arguelles-Arias A."/>
            <person name="Calusinska M."/>
            <person name="Copieters W."/>
            <person name="Karim L."/>
            <person name="Hanikenne M."/>
            <person name="Baurain D."/>
            <person name="van Wezel G."/>
            <person name="Smargiasso N."/>
            <person name="de Pauw E."/>
            <person name="Delfosse P."/>
            <person name="Rigali S."/>
        </authorList>
    </citation>
    <scope>NUCLEOTIDE SEQUENCE [LARGE SCALE GENOMIC DNA]</scope>
    <source>
        <strain evidence="6 7">MM109</strain>
    </source>
</reference>
<keyword evidence="2 4" id="KW-0442">Lipid degradation</keyword>
<feature type="short sequence motif" description="DGA/G" evidence="4">
    <location>
        <begin position="186"/>
        <end position="188"/>
    </location>
</feature>
<dbReference type="InterPro" id="IPR002641">
    <property type="entry name" value="PNPLA_dom"/>
</dbReference>
<feature type="active site" description="Proton acceptor" evidence="4">
    <location>
        <position position="186"/>
    </location>
</feature>
<dbReference type="PROSITE" id="PS51635">
    <property type="entry name" value="PNPLA"/>
    <property type="match status" value="1"/>
</dbReference>
<keyword evidence="3 4" id="KW-0443">Lipid metabolism</keyword>
<dbReference type="InterPro" id="IPR016035">
    <property type="entry name" value="Acyl_Trfase/lysoPLipase"/>
</dbReference>
<dbReference type="Gene3D" id="3.40.1090.10">
    <property type="entry name" value="Cytosolic phospholipase A2 catalytic domain"/>
    <property type="match status" value="2"/>
</dbReference>
<dbReference type="OrthoDB" id="2339873at2"/>
<feature type="short sequence motif" description="GXSXG" evidence="4">
    <location>
        <begin position="41"/>
        <end position="45"/>
    </location>
</feature>
<dbReference type="PANTHER" id="PTHR14226:SF57">
    <property type="entry name" value="BLR7027 PROTEIN"/>
    <property type="match status" value="1"/>
</dbReference>
<evidence type="ECO:0000313" key="7">
    <source>
        <dbReference type="Proteomes" id="UP000244201"/>
    </source>
</evidence>
<name>A0A2R4TDQ5_9ACTN</name>
<dbReference type="GO" id="GO:0016787">
    <property type="term" value="F:hydrolase activity"/>
    <property type="evidence" value="ECO:0007669"/>
    <property type="project" value="UniProtKB-UniRule"/>
</dbReference>
<organism evidence="6 7">
    <name type="scientific">Streptomyces lunaelactis</name>
    <dbReference type="NCBI Taxonomy" id="1535768"/>
    <lineage>
        <taxon>Bacteria</taxon>
        <taxon>Bacillati</taxon>
        <taxon>Actinomycetota</taxon>
        <taxon>Actinomycetes</taxon>
        <taxon>Kitasatosporales</taxon>
        <taxon>Streptomycetaceae</taxon>
        <taxon>Streptomyces</taxon>
    </lineage>
</organism>
<evidence type="ECO:0000256" key="4">
    <source>
        <dbReference type="PROSITE-ProRule" id="PRU01161"/>
    </source>
</evidence>
<dbReference type="Pfam" id="PF01734">
    <property type="entry name" value="Patatin"/>
    <property type="match status" value="1"/>
</dbReference>
<feature type="active site" description="Nucleophile" evidence="4">
    <location>
        <position position="43"/>
    </location>
</feature>
<feature type="domain" description="PNPLA" evidence="5">
    <location>
        <begin position="7"/>
        <end position="200"/>
    </location>
</feature>
<evidence type="ECO:0000256" key="2">
    <source>
        <dbReference type="ARBA" id="ARBA00022963"/>
    </source>
</evidence>
<protein>
    <submittedName>
        <fullName evidence="6">Patatin</fullName>
    </submittedName>
</protein>
<accession>A0A2R4TDQ5</accession>
<dbReference type="KEGG" id="slk:SLUN_05875"/>
<dbReference type="GO" id="GO:0016042">
    <property type="term" value="P:lipid catabolic process"/>
    <property type="evidence" value="ECO:0007669"/>
    <property type="project" value="UniProtKB-UniRule"/>
</dbReference>
<sequence length="281" mass="29139">MAEAALVLGAGGITGVGWEIGVLHGLAEAGVDLWTADLVIGSSAGSVVAAQITSGKLTSAELYERQLADPRGEIPGRLGAPMILRYARAILSSRTPEAYGRKLGRLSLGTRTAVDESARREVIAGRLLSHEWPQSRLLVTVVDALTGELKTYDKDSGVPIVDAVTASCAVPGVWPAVTIDGRKWIDGGVHSTANAHLAAGYRKVVVLAPMAAGNKVLVSPRAQAARLAAEGARVEVITPDTAAKKAFGRNSLDPARRAPAARAGREQAAAHAEAVAALWAQ</sequence>
<evidence type="ECO:0000256" key="3">
    <source>
        <dbReference type="ARBA" id="ARBA00023098"/>
    </source>
</evidence>
<evidence type="ECO:0000313" key="6">
    <source>
        <dbReference type="EMBL" id="AVZ77264.1"/>
    </source>
</evidence>
<dbReference type="Proteomes" id="UP000244201">
    <property type="component" value="Chromosome"/>
</dbReference>
<dbReference type="EMBL" id="CP026304">
    <property type="protein sequence ID" value="AVZ77264.1"/>
    <property type="molecule type" value="Genomic_DNA"/>
</dbReference>